<feature type="transmembrane region" description="Helical" evidence="1">
    <location>
        <begin position="61"/>
        <end position="76"/>
    </location>
</feature>
<evidence type="ECO:0000313" key="3">
    <source>
        <dbReference type="Proteomes" id="UP000199428"/>
    </source>
</evidence>
<organism evidence="2 3">
    <name type="scientific">Pseudobutyrivibrio xylanivorans</name>
    <dbReference type="NCBI Taxonomy" id="185007"/>
    <lineage>
        <taxon>Bacteria</taxon>
        <taxon>Bacillati</taxon>
        <taxon>Bacillota</taxon>
        <taxon>Clostridia</taxon>
        <taxon>Lachnospirales</taxon>
        <taxon>Lachnospiraceae</taxon>
        <taxon>Pseudobutyrivibrio</taxon>
    </lineage>
</organism>
<dbReference type="Proteomes" id="UP000199428">
    <property type="component" value="Unassembled WGS sequence"/>
</dbReference>
<keyword evidence="1" id="KW-0472">Membrane</keyword>
<dbReference type="EMBL" id="FMWK01000006">
    <property type="protein sequence ID" value="SCZ78988.1"/>
    <property type="molecule type" value="Genomic_DNA"/>
</dbReference>
<evidence type="ECO:0000313" key="2">
    <source>
        <dbReference type="EMBL" id="SCZ78988.1"/>
    </source>
</evidence>
<name>A0A1G5RYR6_PSEXY</name>
<keyword evidence="1" id="KW-1133">Transmembrane helix</keyword>
<feature type="transmembrane region" description="Helical" evidence="1">
    <location>
        <begin position="20"/>
        <end position="41"/>
    </location>
</feature>
<protein>
    <submittedName>
        <fullName evidence="2">Uncharacterized protein</fullName>
    </submittedName>
</protein>
<evidence type="ECO:0000256" key="1">
    <source>
        <dbReference type="SAM" id="Phobius"/>
    </source>
</evidence>
<dbReference type="RefSeq" id="WP_090162551.1">
    <property type="nucleotide sequence ID" value="NZ_FMWK01000006.1"/>
</dbReference>
<gene>
    <name evidence="2" type="ORF">SAMN02910350_01576</name>
</gene>
<proteinExistence type="predicted"/>
<accession>A0A1G5RYR6</accession>
<dbReference type="AlphaFoldDB" id="A0A1G5RYR6"/>
<reference evidence="2 3" key="1">
    <citation type="submission" date="2016-10" db="EMBL/GenBank/DDBJ databases">
        <authorList>
            <person name="de Groot N.N."/>
        </authorList>
    </citation>
    <scope>NUCLEOTIDE SEQUENCE [LARGE SCALE GENOMIC DNA]</scope>
    <source>
        <strain evidence="2 3">DSM 10317</strain>
    </source>
</reference>
<keyword evidence="1" id="KW-0812">Transmembrane</keyword>
<sequence>MDEVMNVIEKYGADKNKWYLSIWFIVIMFFVFWPAGIALLILRNSGNKKSMFIGTTDKRKYILAGAALIILGISQIKSSTVWGLLMIAGGGALLYYSKTLVDKAERNKKYIDLIVNQREGSIDNIAGVCSIPYDKAIKELKYLQTVGVLNNISIDEANRVVTLIEAQQVADRSGGLLGSLVQAEEVTCTCPGCGATKLVIKGTSTCCEYCDTPMSAS</sequence>